<dbReference type="PROSITE" id="PS00729">
    <property type="entry name" value="AP_NUCLEASE_F2_1"/>
    <property type="match status" value="1"/>
</dbReference>
<feature type="binding site" evidence="7">
    <location>
        <position position="227"/>
    </location>
    <ligand>
        <name>Zn(2+)</name>
        <dbReference type="ChEBI" id="CHEBI:29105"/>
        <label>3</label>
    </ligand>
</feature>
<evidence type="ECO:0000313" key="9">
    <source>
        <dbReference type="EMBL" id="MEX6429143.1"/>
    </source>
</evidence>
<dbReference type="Proteomes" id="UP001560267">
    <property type="component" value="Unassembled WGS sequence"/>
</dbReference>
<dbReference type="PANTHER" id="PTHR21445">
    <property type="entry name" value="ENDONUCLEASE IV ENDODEOXYRIBONUCLEASE IV"/>
    <property type="match status" value="1"/>
</dbReference>
<dbReference type="NCBIfam" id="TIGR00587">
    <property type="entry name" value="nfo"/>
    <property type="match status" value="1"/>
</dbReference>
<dbReference type="InterPro" id="IPR036237">
    <property type="entry name" value="Xyl_isomerase-like_sf"/>
</dbReference>
<comment type="catalytic activity">
    <reaction evidence="7">
        <text>Endonucleolytic cleavage to 5'-phosphooligonucleotide end-products.</text>
        <dbReference type="EC" id="3.1.21.2"/>
    </reaction>
</comment>
<feature type="binding site" evidence="7">
    <location>
        <position position="66"/>
    </location>
    <ligand>
        <name>Zn(2+)</name>
        <dbReference type="ChEBI" id="CHEBI:29105"/>
        <label>1</label>
    </ligand>
</feature>
<dbReference type="GO" id="GO:0008833">
    <property type="term" value="F:deoxyribonuclease IV (phage-T4-induced) activity"/>
    <property type="evidence" value="ECO:0007669"/>
    <property type="project" value="UniProtKB-EC"/>
</dbReference>
<organism evidence="9 10">
    <name type="scientific">Ferrimicrobium acidiphilum</name>
    <dbReference type="NCBI Taxonomy" id="121039"/>
    <lineage>
        <taxon>Bacteria</taxon>
        <taxon>Bacillati</taxon>
        <taxon>Actinomycetota</taxon>
        <taxon>Acidimicrobiia</taxon>
        <taxon>Acidimicrobiales</taxon>
        <taxon>Acidimicrobiaceae</taxon>
        <taxon>Ferrimicrobium</taxon>
    </lineage>
</organism>
<keyword evidence="10" id="KW-1185">Reference proteome</keyword>
<comment type="caution">
    <text evidence="9">The sequence shown here is derived from an EMBL/GenBank/DDBJ whole genome shotgun (WGS) entry which is preliminary data.</text>
</comment>
<dbReference type="EMBL" id="JBFSHR010000011">
    <property type="protein sequence ID" value="MEX6429143.1"/>
    <property type="molecule type" value="Genomic_DNA"/>
</dbReference>
<evidence type="ECO:0000256" key="6">
    <source>
        <dbReference type="ARBA" id="ARBA00023204"/>
    </source>
</evidence>
<keyword evidence="3 7" id="KW-0227">DNA damage</keyword>
<dbReference type="PROSITE" id="PS51432">
    <property type="entry name" value="AP_NUCLEASE_F2_4"/>
    <property type="match status" value="1"/>
</dbReference>
<feature type="binding site" evidence="7">
    <location>
        <position position="212"/>
    </location>
    <ligand>
        <name>Zn(2+)</name>
        <dbReference type="ChEBI" id="CHEBI:29105"/>
        <label>2</label>
    </ligand>
</feature>
<dbReference type="SMART" id="SM00518">
    <property type="entry name" value="AP2Ec"/>
    <property type="match status" value="1"/>
</dbReference>
<dbReference type="HAMAP" id="MF_00152">
    <property type="entry name" value="Nfo"/>
    <property type="match status" value="1"/>
</dbReference>
<dbReference type="Gene3D" id="3.20.20.150">
    <property type="entry name" value="Divalent-metal-dependent TIM barrel enzymes"/>
    <property type="match status" value="1"/>
</dbReference>
<evidence type="ECO:0000313" key="10">
    <source>
        <dbReference type="Proteomes" id="UP001560267"/>
    </source>
</evidence>
<reference evidence="9 10" key="1">
    <citation type="submission" date="2024-07" db="EMBL/GenBank/DDBJ databases">
        <title>Draft Genome Sequence of Ferrimicrobium acidiphilum Strain YE2023, Isolated from a Pulp of Bioleach Reactor.</title>
        <authorList>
            <person name="Elkina Y.A."/>
            <person name="Bulaeva A.G."/>
            <person name="Beletsky A.V."/>
            <person name="Mardanov A.V."/>
        </authorList>
    </citation>
    <scope>NUCLEOTIDE SEQUENCE [LARGE SCALE GENOMIC DNA]</scope>
    <source>
        <strain evidence="9 10">YE2023</strain>
    </source>
</reference>
<dbReference type="InterPro" id="IPR013022">
    <property type="entry name" value="Xyl_isomerase-like_TIM-brl"/>
</dbReference>
<comment type="function">
    <text evidence="7">Endonuclease IV plays a role in DNA repair. It cleaves phosphodiester bonds at apurinic or apyrimidinic (AP) sites, generating a 3'-hydroxyl group and a 5'-terminal sugar phosphate.</text>
</comment>
<dbReference type="PROSITE" id="PS00731">
    <property type="entry name" value="AP_NUCLEASE_F2_3"/>
    <property type="match status" value="1"/>
</dbReference>
<keyword evidence="4 7" id="KW-0378">Hydrolase</keyword>
<feature type="binding site" evidence="7">
    <location>
        <position position="142"/>
    </location>
    <ligand>
        <name>Zn(2+)</name>
        <dbReference type="ChEBI" id="CHEBI:29105"/>
        <label>2</label>
    </ligand>
</feature>
<protein>
    <recommendedName>
        <fullName evidence="7">Probable endonuclease 4</fullName>
        <ecNumber evidence="7">3.1.21.2</ecNumber>
    </recommendedName>
    <alternativeName>
        <fullName evidence="7">Endodeoxyribonuclease IV</fullName>
    </alternativeName>
    <alternativeName>
        <fullName evidence="7">Endonuclease IV</fullName>
    </alternativeName>
</protein>
<dbReference type="RefSeq" id="WP_298403162.1">
    <property type="nucleotide sequence ID" value="NZ_JBFSHR010000011.1"/>
</dbReference>
<dbReference type="PANTHER" id="PTHR21445:SF0">
    <property type="entry name" value="APURINIC-APYRIMIDINIC ENDONUCLEASE"/>
    <property type="match status" value="1"/>
</dbReference>
<gene>
    <name evidence="7" type="primary">nfo</name>
    <name evidence="9" type="ORF">AB6A68_04740</name>
</gene>
<dbReference type="CDD" id="cd00019">
    <property type="entry name" value="AP2Ec"/>
    <property type="match status" value="1"/>
</dbReference>
<evidence type="ECO:0000256" key="5">
    <source>
        <dbReference type="ARBA" id="ARBA00022833"/>
    </source>
</evidence>
<evidence type="ECO:0000256" key="1">
    <source>
        <dbReference type="ARBA" id="ARBA00005340"/>
    </source>
</evidence>
<dbReference type="EC" id="3.1.21.2" evidence="7"/>
<dbReference type="InterPro" id="IPR018246">
    <property type="entry name" value="AP_endonuc_F2_Zn_BS"/>
</dbReference>
<evidence type="ECO:0000256" key="7">
    <source>
        <dbReference type="HAMAP-Rule" id="MF_00152"/>
    </source>
</evidence>
<comment type="similarity">
    <text evidence="1 7">Belongs to the AP endonuclease 2 family.</text>
</comment>
<feature type="binding site" evidence="7">
    <location>
        <position position="106"/>
    </location>
    <ligand>
        <name>Zn(2+)</name>
        <dbReference type="ChEBI" id="CHEBI:29105"/>
        <label>1</label>
    </ligand>
</feature>
<accession>A0ABV3Y0Q5</accession>
<sequence>MRFGAHVSAAGGVDSLLARAGELEVEALQFFLSSPRTWRFRPIAPTSGGSTMEVAHALGIDRMVVHAPYLINLGSDDAELVRKSGELLGAIVMAAVHDGLSAVILHPGSHKGRGFAASLDQWSRAIEPIARLATPSTQLLLENTAGGGGSMGRTLEELVTLADRCGGEPGSVGVCIDTQHLFAAGYDLRDARERDEVASQLLGSFGEVRVVHLNDSATELGSAHDRHANLDEGAIGLDALMNFVDHEVFRSADIILEVPGLGEGPRKEDVALLRNGLASHGLVGPLP</sequence>
<keyword evidence="2 7" id="KW-0479">Metal-binding</keyword>
<evidence type="ECO:0000256" key="4">
    <source>
        <dbReference type="ARBA" id="ARBA00022801"/>
    </source>
</evidence>
<keyword evidence="7" id="KW-0255">Endonuclease</keyword>
<feature type="binding site" evidence="7">
    <location>
        <position position="257"/>
    </location>
    <ligand>
        <name>Zn(2+)</name>
        <dbReference type="ChEBI" id="CHEBI:29105"/>
        <label>2</label>
    </ligand>
</feature>
<proteinExistence type="inferred from homology"/>
<keyword evidence="7" id="KW-0540">Nuclease</keyword>
<dbReference type="SUPFAM" id="SSF51658">
    <property type="entry name" value="Xylose isomerase-like"/>
    <property type="match status" value="1"/>
</dbReference>
<evidence type="ECO:0000256" key="2">
    <source>
        <dbReference type="ARBA" id="ARBA00022723"/>
    </source>
</evidence>
<feature type="binding site" evidence="7">
    <location>
        <position position="180"/>
    </location>
    <ligand>
        <name>Zn(2+)</name>
        <dbReference type="ChEBI" id="CHEBI:29105"/>
        <label>3</label>
    </ligand>
</feature>
<feature type="binding site" evidence="7">
    <location>
        <position position="225"/>
    </location>
    <ligand>
        <name>Zn(2+)</name>
        <dbReference type="ChEBI" id="CHEBI:29105"/>
        <label>3</label>
    </ligand>
</feature>
<feature type="domain" description="Xylose isomerase-like TIM barrel" evidence="8">
    <location>
        <begin position="20"/>
        <end position="274"/>
    </location>
</feature>
<evidence type="ECO:0000256" key="3">
    <source>
        <dbReference type="ARBA" id="ARBA00022763"/>
    </source>
</evidence>
<feature type="binding site" evidence="7">
    <location>
        <position position="142"/>
    </location>
    <ligand>
        <name>Zn(2+)</name>
        <dbReference type="ChEBI" id="CHEBI:29105"/>
        <label>1</label>
    </ligand>
</feature>
<name>A0ABV3Y0Q5_9ACTN</name>
<keyword evidence="5 7" id="KW-0862">Zinc</keyword>
<feature type="binding site" evidence="7">
    <location>
        <position position="177"/>
    </location>
    <ligand>
        <name>Zn(2+)</name>
        <dbReference type="ChEBI" id="CHEBI:29105"/>
        <label>2</label>
    </ligand>
</feature>
<keyword evidence="6 7" id="KW-0234">DNA repair</keyword>
<comment type="cofactor">
    <cofactor evidence="7">
        <name>Zn(2+)</name>
        <dbReference type="ChEBI" id="CHEBI:29105"/>
    </cofactor>
    <text evidence="7">Binds 3 Zn(2+) ions.</text>
</comment>
<dbReference type="Pfam" id="PF01261">
    <property type="entry name" value="AP_endonuc_2"/>
    <property type="match status" value="1"/>
</dbReference>
<evidence type="ECO:0000259" key="8">
    <source>
        <dbReference type="Pfam" id="PF01261"/>
    </source>
</evidence>
<dbReference type="InterPro" id="IPR001719">
    <property type="entry name" value="AP_endonuc_2"/>
</dbReference>